<feature type="region of interest" description="Disordered" evidence="1">
    <location>
        <begin position="50"/>
        <end position="115"/>
    </location>
</feature>
<dbReference type="OrthoDB" id="2439488at2"/>
<keyword evidence="3" id="KW-1185">Reference proteome</keyword>
<sequence>MGGVRLAYRGHTGQYETAGWGAGPSAYPYQDSAQPGHLLQGYEQLQNHRIRGPQGNPSFPAGLQTGSPWPGGFPQDGDLLNPGTQPGAQGQPISGGIAEGGSYPPSTGNAGIPGGDLAGLPNAGGAPVIPQPVFSIDPYVYAALQTLIGTRIVVETVRGNNRGKLAQVKPDHIVVQEDGKQFFIRTAQIVWVMPE</sequence>
<dbReference type="Pfam" id="PF10842">
    <property type="entry name" value="DUF2642"/>
    <property type="match status" value="1"/>
</dbReference>
<proteinExistence type="predicted"/>
<organism evidence="2 3">
    <name type="scientific">Paenibacillus lutrae</name>
    <dbReference type="NCBI Taxonomy" id="2078573"/>
    <lineage>
        <taxon>Bacteria</taxon>
        <taxon>Bacillati</taxon>
        <taxon>Bacillota</taxon>
        <taxon>Bacilli</taxon>
        <taxon>Bacillales</taxon>
        <taxon>Paenibacillaceae</taxon>
        <taxon>Paenibacillus</taxon>
    </lineage>
</organism>
<protein>
    <submittedName>
        <fullName evidence="2">DUF2642 domain-containing protein</fullName>
    </submittedName>
</protein>
<evidence type="ECO:0000313" key="2">
    <source>
        <dbReference type="EMBL" id="MVO98442.1"/>
    </source>
</evidence>
<comment type="caution">
    <text evidence="2">The sequence shown here is derived from an EMBL/GenBank/DDBJ whole genome shotgun (WGS) entry which is preliminary data.</text>
</comment>
<feature type="compositionally biased region" description="Polar residues" evidence="1">
    <location>
        <begin position="82"/>
        <end position="92"/>
    </location>
</feature>
<dbReference type="InterPro" id="IPR020139">
    <property type="entry name" value="DUF2642"/>
</dbReference>
<accession>A0A7X3FF31</accession>
<reference evidence="2 3" key="1">
    <citation type="journal article" date="2019" name="Microorganisms">
        <title>Paenibacillus lutrae sp. nov., A Chitinolytic Species Isolated from A River Otter in Castril Natural Park, Granada, Spain.</title>
        <authorList>
            <person name="Rodriguez M."/>
            <person name="Reina J.C."/>
            <person name="Bejar V."/>
            <person name="Llamas I."/>
        </authorList>
    </citation>
    <scope>NUCLEOTIDE SEQUENCE [LARGE SCALE GENOMIC DNA]</scope>
    <source>
        <strain evidence="2 3">N10</strain>
    </source>
</reference>
<gene>
    <name evidence="2" type="ORF">EDM21_02650</name>
</gene>
<dbReference type="AlphaFoldDB" id="A0A7X3FF31"/>
<evidence type="ECO:0000313" key="3">
    <source>
        <dbReference type="Proteomes" id="UP000490800"/>
    </source>
</evidence>
<evidence type="ECO:0000256" key="1">
    <source>
        <dbReference type="SAM" id="MobiDB-lite"/>
    </source>
</evidence>
<name>A0A7X3FF31_9BACL</name>
<dbReference type="EMBL" id="RHLK01000002">
    <property type="protein sequence ID" value="MVO98442.1"/>
    <property type="molecule type" value="Genomic_DNA"/>
</dbReference>
<dbReference type="Proteomes" id="UP000490800">
    <property type="component" value="Unassembled WGS sequence"/>
</dbReference>